<reference evidence="1 2" key="1">
    <citation type="submission" date="2018-05" db="EMBL/GenBank/DDBJ databases">
        <title>Genomic Encyclopedia of Type Strains, Phase IV (KMG-IV): sequencing the most valuable type-strain genomes for metagenomic binning, comparative biology and taxonomic classification.</title>
        <authorList>
            <person name="Goeker M."/>
        </authorList>
    </citation>
    <scope>NUCLEOTIDE SEQUENCE [LARGE SCALE GENOMIC DNA]</scope>
    <source>
        <strain evidence="1 2">DSM 6462</strain>
    </source>
</reference>
<dbReference type="EMBL" id="QJJK01000003">
    <property type="protein sequence ID" value="PXW61522.1"/>
    <property type="molecule type" value="Genomic_DNA"/>
</dbReference>
<dbReference type="AlphaFoldDB" id="A0A2V3UC47"/>
<keyword evidence="2" id="KW-1185">Reference proteome</keyword>
<evidence type="ECO:0000313" key="2">
    <source>
        <dbReference type="Proteomes" id="UP000248021"/>
    </source>
</evidence>
<accession>A0A2V3UC47</accession>
<protein>
    <submittedName>
        <fullName evidence="1">Uncharacterized protein</fullName>
    </submittedName>
</protein>
<dbReference type="Proteomes" id="UP000248021">
    <property type="component" value="Unassembled WGS sequence"/>
</dbReference>
<gene>
    <name evidence="1" type="ORF">C7450_10337</name>
</gene>
<name>A0A2V3UC47_9HYPH</name>
<sequence length="124" mass="13171">MTIADSNRGAVTRVIANLRAAQRRKALKTDMMALRDHISSALSKAIADLIATERERGIQEHEISDAICHGFAHAMVHAVKLQVRDGAIGPALFALNHAAARQAYAIAAGIDTDVLPIAASRPAV</sequence>
<comment type="caution">
    <text evidence="1">The sequence shown here is derived from an EMBL/GenBank/DDBJ whole genome shotgun (WGS) entry which is preliminary data.</text>
</comment>
<organism evidence="1 2">
    <name type="scientific">Chelatococcus asaccharovorans</name>
    <dbReference type="NCBI Taxonomy" id="28210"/>
    <lineage>
        <taxon>Bacteria</taxon>
        <taxon>Pseudomonadati</taxon>
        <taxon>Pseudomonadota</taxon>
        <taxon>Alphaproteobacteria</taxon>
        <taxon>Hyphomicrobiales</taxon>
        <taxon>Chelatococcaceae</taxon>
        <taxon>Chelatococcus</taxon>
    </lineage>
</organism>
<proteinExistence type="predicted"/>
<evidence type="ECO:0000313" key="1">
    <source>
        <dbReference type="EMBL" id="PXW61522.1"/>
    </source>
</evidence>